<comment type="similarity">
    <text evidence="1">Belongs to the CoA-transferase III family.</text>
</comment>
<dbReference type="PANTHER" id="PTHR48228">
    <property type="entry name" value="SUCCINYL-COA--D-CITRAMALATE COA-TRANSFERASE"/>
    <property type="match status" value="1"/>
</dbReference>
<protein>
    <submittedName>
        <fullName evidence="3">Crotonobetainyl-CoA:carnitine CoA-transferase CaiB</fullName>
    </submittedName>
</protein>
<dbReference type="InterPro" id="IPR023606">
    <property type="entry name" value="CoA-Trfase_III_dom_1_sf"/>
</dbReference>
<dbReference type="Gene3D" id="3.40.50.10540">
    <property type="entry name" value="Crotonobetainyl-coa:carnitine coa-transferase, domain 1"/>
    <property type="match status" value="2"/>
</dbReference>
<dbReference type="InterPro" id="IPR003673">
    <property type="entry name" value="CoA-Trfase_fam_III"/>
</dbReference>
<dbReference type="RefSeq" id="WP_176921633.1">
    <property type="nucleotide sequence ID" value="NZ_FNBE01000038.1"/>
</dbReference>
<gene>
    <name evidence="3" type="ORF">SAMN05216377_1386</name>
</gene>
<dbReference type="GO" id="GO:0016740">
    <property type="term" value="F:transferase activity"/>
    <property type="evidence" value="ECO:0007669"/>
    <property type="project" value="UniProtKB-KW"/>
</dbReference>
<dbReference type="Proteomes" id="UP000198967">
    <property type="component" value="Unassembled WGS sequence"/>
</dbReference>
<dbReference type="EMBL" id="FNBE01000038">
    <property type="protein sequence ID" value="SDH70533.1"/>
    <property type="molecule type" value="Genomic_DNA"/>
</dbReference>
<accession>A0A1G8EKQ1</accession>
<dbReference type="SUPFAM" id="SSF89796">
    <property type="entry name" value="CoA-transferase family III (CaiB/BaiF)"/>
    <property type="match status" value="2"/>
</dbReference>
<dbReference type="PANTHER" id="PTHR48228:SF6">
    <property type="entry name" value="L-CARNITINE COA-TRANSFERASE"/>
    <property type="match status" value="1"/>
</dbReference>
<proteinExistence type="inferred from homology"/>
<name>A0A1G8EKQ1_PSEOR</name>
<dbReference type="Pfam" id="PF02515">
    <property type="entry name" value="CoA_transf_3"/>
    <property type="match status" value="2"/>
</dbReference>
<organism evidence="3 4">
    <name type="scientific">Pseudonocardia oroxyli</name>
    <dbReference type="NCBI Taxonomy" id="366584"/>
    <lineage>
        <taxon>Bacteria</taxon>
        <taxon>Bacillati</taxon>
        <taxon>Actinomycetota</taxon>
        <taxon>Actinomycetes</taxon>
        <taxon>Pseudonocardiales</taxon>
        <taxon>Pseudonocardiaceae</taxon>
        <taxon>Pseudonocardia</taxon>
    </lineage>
</organism>
<dbReference type="AlphaFoldDB" id="A0A1G8EKQ1"/>
<dbReference type="InterPro" id="IPR050509">
    <property type="entry name" value="CoA-transferase_III"/>
</dbReference>
<sequence length="847" mass="92380">MINSAYAGTRVLEIAAGLAAGVAGRFFADLGAEVIRLEPFSEPAQDFGDATVQTWARAGKTLLDGPAPDGTLRSVAPLLPGADLLISDLSPQQWAETLPTPEALIEDNPGLVLVDVTKFGRSGPYAAYAAPSLVSLALSGYLFISGLNDREPLRIGVDLVDVVTGVNAVGGAMAALHHARTTGQGQQVEVSTLRTLLCTLMSFPTSYGFQGTVRRRSSTRTVSVGPLVPAQDGHALVSTFRTDPEMLFVLLEDERLLEERFADPIGRARNQQEFIDVISEAAATRTMRDLFETGQSLRMPNAMVQSPLHSSADPQHAARRFFQPLRLDGGSEVPAPVVPLVPEAARDSDAHRPCVTHTGTTPAWSGDPTPRGSVTRPSRDALEGLKVLELTFAWAGPFAGRILADHGAEVVKVESRRHPDTARGFDLVDLSFGDNDRWMDRSMGYVIANPGKYHLGMELNDPVGKEVLLDLVRWADVVIENLTPRVLPNLGLGWDVFHEVNPSLIMLSATGFGHDGPYRDYGAWGWTLECLSGITHGTGYRDDSSPLLLIPTIPDSFSGTMGVAAVLAALEERRETGLGQWIDLSQYECATFAGLTDVVRAGRAGADRPRTGNRHVWQAPQGVYGCDGQDAWVAVAIETDEEWFRLCEVLGRSDLGDDESLRSHGGRHADHDRIDEAISDWTRTRSKHDAMKILQQHGVPAGAVQHAKDLYHDPQVEALDYFRAAWGTEIGLRIWPGTFYAMSRTPGDVRRGASTFGEDNERVLRDVLGYDPARVKNLLMTDAFSDIQDGLQKPSSPGLSVETMLEQGLILSWDEDYRALPEKVAARNQQWRRANGLPEMRIDGRGR</sequence>
<dbReference type="STRING" id="366584.SAMN05216377_1386"/>
<dbReference type="InterPro" id="IPR044855">
    <property type="entry name" value="CoA-Trfase_III_dom3_sf"/>
</dbReference>
<evidence type="ECO:0000313" key="3">
    <source>
        <dbReference type="EMBL" id="SDH70533.1"/>
    </source>
</evidence>
<keyword evidence="2 3" id="KW-0808">Transferase</keyword>
<keyword evidence="4" id="KW-1185">Reference proteome</keyword>
<reference evidence="3 4" key="1">
    <citation type="submission" date="2016-10" db="EMBL/GenBank/DDBJ databases">
        <authorList>
            <person name="de Groot N.N."/>
        </authorList>
    </citation>
    <scope>NUCLEOTIDE SEQUENCE [LARGE SCALE GENOMIC DNA]</scope>
    <source>
        <strain evidence="3 4">CGMCC 4.3143</strain>
    </source>
</reference>
<evidence type="ECO:0000313" key="4">
    <source>
        <dbReference type="Proteomes" id="UP000198967"/>
    </source>
</evidence>
<dbReference type="Gene3D" id="3.30.1540.10">
    <property type="entry name" value="formyl-coa transferase, domain 3"/>
    <property type="match status" value="2"/>
</dbReference>
<evidence type="ECO:0000256" key="2">
    <source>
        <dbReference type="ARBA" id="ARBA00022679"/>
    </source>
</evidence>
<evidence type="ECO:0000256" key="1">
    <source>
        <dbReference type="ARBA" id="ARBA00008383"/>
    </source>
</evidence>